<organism evidence="1 3">
    <name type="scientific">Medicago truncatula</name>
    <name type="common">Barrel medic</name>
    <name type="synonym">Medicago tribuloides</name>
    <dbReference type="NCBI Taxonomy" id="3880"/>
    <lineage>
        <taxon>Eukaryota</taxon>
        <taxon>Viridiplantae</taxon>
        <taxon>Streptophyta</taxon>
        <taxon>Embryophyta</taxon>
        <taxon>Tracheophyta</taxon>
        <taxon>Spermatophyta</taxon>
        <taxon>Magnoliopsida</taxon>
        <taxon>eudicotyledons</taxon>
        <taxon>Gunneridae</taxon>
        <taxon>Pentapetalae</taxon>
        <taxon>rosids</taxon>
        <taxon>fabids</taxon>
        <taxon>Fabales</taxon>
        <taxon>Fabaceae</taxon>
        <taxon>Papilionoideae</taxon>
        <taxon>50 kb inversion clade</taxon>
        <taxon>NPAAA clade</taxon>
        <taxon>Hologalegina</taxon>
        <taxon>IRL clade</taxon>
        <taxon>Trifolieae</taxon>
        <taxon>Medicago</taxon>
    </lineage>
</organism>
<accession>A0A072TGW0</accession>
<evidence type="ECO:0000313" key="3">
    <source>
        <dbReference type="Proteomes" id="UP000002051"/>
    </source>
</evidence>
<dbReference type="Proteomes" id="UP000002051">
    <property type="component" value="Unassembled WGS sequence"/>
</dbReference>
<evidence type="ECO:0000313" key="2">
    <source>
        <dbReference type="EnsemblPlants" id="KEH16223"/>
    </source>
</evidence>
<dbReference type="AlphaFoldDB" id="A0A072TGW0"/>
<evidence type="ECO:0000313" key="1">
    <source>
        <dbReference type="EMBL" id="KEH16223.1"/>
    </source>
</evidence>
<reference evidence="1 3" key="2">
    <citation type="journal article" date="2014" name="BMC Genomics">
        <title>An improved genome release (version Mt4.0) for the model legume Medicago truncatula.</title>
        <authorList>
            <person name="Tang H."/>
            <person name="Krishnakumar V."/>
            <person name="Bidwell S."/>
            <person name="Rosen B."/>
            <person name="Chan A."/>
            <person name="Zhou S."/>
            <person name="Gentzbittel L."/>
            <person name="Childs K.L."/>
            <person name="Yandell M."/>
            <person name="Gundlach H."/>
            <person name="Mayer K.F."/>
            <person name="Schwartz D.C."/>
            <person name="Town C.D."/>
        </authorList>
    </citation>
    <scope>GENOME REANNOTATION</scope>
    <source>
        <strain evidence="1">A17</strain>
        <strain evidence="2 3">cv. Jemalong A17</strain>
    </source>
</reference>
<dbReference type="HOGENOM" id="CLU_3035463_0_0_1"/>
<dbReference type="EnsemblPlants" id="KEH16223">
    <property type="protein sequence ID" value="KEH16223"/>
    <property type="gene ID" value="MTR_0273s0030"/>
</dbReference>
<proteinExistence type="predicted"/>
<dbReference type="EMBL" id="KL402998">
    <property type="protein sequence ID" value="KEH16223.1"/>
    <property type="molecule type" value="Genomic_DNA"/>
</dbReference>
<reference evidence="1 3" key="1">
    <citation type="journal article" date="2011" name="Nature">
        <title>The Medicago genome provides insight into the evolution of rhizobial symbioses.</title>
        <authorList>
            <person name="Young N.D."/>
            <person name="Debelle F."/>
            <person name="Oldroyd G.E."/>
            <person name="Geurts R."/>
            <person name="Cannon S.B."/>
            <person name="Udvardi M.K."/>
            <person name="Benedito V.A."/>
            <person name="Mayer K.F."/>
            <person name="Gouzy J."/>
            <person name="Schoof H."/>
            <person name="Van de Peer Y."/>
            <person name="Proost S."/>
            <person name="Cook D.R."/>
            <person name="Meyers B.C."/>
            <person name="Spannagl M."/>
            <person name="Cheung F."/>
            <person name="De Mita S."/>
            <person name="Krishnakumar V."/>
            <person name="Gundlach H."/>
            <person name="Zhou S."/>
            <person name="Mudge J."/>
            <person name="Bharti A.K."/>
            <person name="Murray J.D."/>
            <person name="Naoumkina M.A."/>
            <person name="Rosen B."/>
            <person name="Silverstein K.A."/>
            <person name="Tang H."/>
            <person name="Rombauts S."/>
            <person name="Zhao P.X."/>
            <person name="Zhou P."/>
            <person name="Barbe V."/>
            <person name="Bardou P."/>
            <person name="Bechner M."/>
            <person name="Bellec A."/>
            <person name="Berger A."/>
            <person name="Berges H."/>
            <person name="Bidwell S."/>
            <person name="Bisseling T."/>
            <person name="Choisne N."/>
            <person name="Couloux A."/>
            <person name="Denny R."/>
            <person name="Deshpande S."/>
            <person name="Dai X."/>
            <person name="Doyle J.J."/>
            <person name="Dudez A.M."/>
            <person name="Farmer A.D."/>
            <person name="Fouteau S."/>
            <person name="Franken C."/>
            <person name="Gibelin C."/>
            <person name="Gish J."/>
            <person name="Goldstein S."/>
            <person name="Gonzalez A.J."/>
            <person name="Green P.J."/>
            <person name="Hallab A."/>
            <person name="Hartog M."/>
            <person name="Hua A."/>
            <person name="Humphray S.J."/>
            <person name="Jeong D.H."/>
            <person name="Jing Y."/>
            <person name="Jocker A."/>
            <person name="Kenton S.M."/>
            <person name="Kim D.J."/>
            <person name="Klee K."/>
            <person name="Lai H."/>
            <person name="Lang C."/>
            <person name="Lin S."/>
            <person name="Macmil S.L."/>
            <person name="Magdelenat G."/>
            <person name="Matthews L."/>
            <person name="McCorrison J."/>
            <person name="Monaghan E.L."/>
            <person name="Mun J.H."/>
            <person name="Najar F.Z."/>
            <person name="Nicholson C."/>
            <person name="Noirot C."/>
            <person name="O'Bleness M."/>
            <person name="Paule C.R."/>
            <person name="Poulain J."/>
            <person name="Prion F."/>
            <person name="Qin B."/>
            <person name="Qu C."/>
            <person name="Retzel E.F."/>
            <person name="Riddle C."/>
            <person name="Sallet E."/>
            <person name="Samain S."/>
            <person name="Samson N."/>
            <person name="Sanders I."/>
            <person name="Saurat O."/>
            <person name="Scarpelli C."/>
            <person name="Schiex T."/>
            <person name="Segurens B."/>
            <person name="Severin A.J."/>
            <person name="Sherrier D.J."/>
            <person name="Shi R."/>
            <person name="Sims S."/>
            <person name="Singer S.R."/>
            <person name="Sinharoy S."/>
            <person name="Sterck L."/>
            <person name="Viollet A."/>
            <person name="Wang B.B."/>
            <person name="Wang K."/>
            <person name="Wang M."/>
            <person name="Wang X."/>
            <person name="Warfsmann J."/>
            <person name="Weissenbach J."/>
            <person name="White D.D."/>
            <person name="White J.D."/>
            <person name="Wiley G.B."/>
            <person name="Wincker P."/>
            <person name="Xing Y."/>
            <person name="Yang L."/>
            <person name="Yao Z."/>
            <person name="Ying F."/>
            <person name="Zhai J."/>
            <person name="Zhou L."/>
            <person name="Zuber A."/>
            <person name="Denarie J."/>
            <person name="Dixon R.A."/>
            <person name="May G.D."/>
            <person name="Schwartz D.C."/>
            <person name="Rogers J."/>
            <person name="Quetier F."/>
            <person name="Town C.D."/>
            <person name="Roe B.A."/>
        </authorList>
    </citation>
    <scope>NUCLEOTIDE SEQUENCE [LARGE SCALE GENOMIC DNA]</scope>
    <source>
        <strain evidence="1">A17</strain>
        <strain evidence="2 3">cv. Jemalong A17</strain>
    </source>
</reference>
<gene>
    <name evidence="1" type="ORF">MTR_0273s0030</name>
</gene>
<name>A0A072TGW0_MEDTR</name>
<sequence length="55" mass="6161">MDAYGIITSGVHSEDLDLRWLTKLKIQADALILEKLKGDSGRSKGQRSIAYQELQ</sequence>
<reference evidence="2" key="3">
    <citation type="submission" date="2015-06" db="UniProtKB">
        <authorList>
            <consortium name="EnsemblPlants"/>
        </authorList>
    </citation>
    <scope>IDENTIFICATION</scope>
    <source>
        <strain evidence="2">cv. Jemalong A17</strain>
    </source>
</reference>
<protein>
    <submittedName>
        <fullName evidence="1 2">Uncharacterized protein</fullName>
    </submittedName>
</protein>
<keyword evidence="3" id="KW-1185">Reference proteome</keyword>